<keyword evidence="19" id="KW-1133">Transmembrane helix</keyword>
<keyword evidence="22" id="KW-1185">Reference proteome</keyword>
<dbReference type="Proteomes" id="UP000242254">
    <property type="component" value="Unassembled WGS sequence"/>
</dbReference>
<comment type="catalytic activity">
    <reaction evidence="5">
        <text>L-alpha-aminoacyl-L-histidine(out) = L-alpha-aminoacyl-L-histidine(in)</text>
        <dbReference type="Rhea" id="RHEA:79375"/>
        <dbReference type="ChEBI" id="CHEBI:229967"/>
    </reaction>
</comment>
<dbReference type="EMBL" id="KZ303856">
    <property type="protein sequence ID" value="PHZ10137.1"/>
    <property type="molecule type" value="Genomic_DNA"/>
</dbReference>
<evidence type="ECO:0000259" key="20">
    <source>
        <dbReference type="PROSITE" id="PS50850"/>
    </source>
</evidence>
<proteinExistence type="predicted"/>
<comment type="catalytic activity">
    <reaction evidence="14">
        <text>L-lysyl-glycine(out) = L-lysyl-glycine(in)</text>
        <dbReference type="Rhea" id="RHEA:79407"/>
        <dbReference type="ChEBI" id="CHEBI:191202"/>
    </reaction>
</comment>
<dbReference type="PANTHER" id="PTHR23512">
    <property type="entry name" value="MAJOR FACILITATOR SUPERFAMILY DOMAIN-CONTAINING PROTEIN 1"/>
    <property type="match status" value="1"/>
</dbReference>
<evidence type="ECO:0000256" key="2">
    <source>
        <dbReference type="ARBA" id="ARBA00044876"/>
    </source>
</evidence>
<dbReference type="GO" id="GO:0022857">
    <property type="term" value="F:transmembrane transporter activity"/>
    <property type="evidence" value="ECO:0007669"/>
    <property type="project" value="InterPro"/>
</dbReference>
<comment type="catalytic activity">
    <reaction evidence="11">
        <text>L-arginyl-glycine(out) = L-arginyl-glycine(in)</text>
        <dbReference type="Rhea" id="RHEA:79391"/>
        <dbReference type="ChEBI" id="CHEBI:229955"/>
    </reaction>
</comment>
<comment type="catalytic activity">
    <reaction evidence="12">
        <text>L-histidyl-L-alpha-amino acid(out) = L-histidyl-L-alpha-amino acid(in)</text>
        <dbReference type="Rhea" id="RHEA:79379"/>
        <dbReference type="ChEBI" id="CHEBI:229964"/>
    </reaction>
</comment>
<evidence type="ECO:0000256" key="4">
    <source>
        <dbReference type="ARBA" id="ARBA00044881"/>
    </source>
</evidence>
<comment type="function">
    <text evidence="17">Lysosomal dipeptide uniporter that selectively exports lysine, arginine or histidine-containing dipeptides with a net positive charge from the lysosome lumen into the cytosol. Could play a role in a specific type of protein O-glycosylation indirectly regulating macrophages migration and tissue invasion. Also essential for liver homeostasis.</text>
</comment>
<dbReference type="RefSeq" id="XP_023463845.1">
    <property type="nucleotide sequence ID" value="XM_023607641.1"/>
</dbReference>
<evidence type="ECO:0000256" key="7">
    <source>
        <dbReference type="ARBA" id="ARBA00044893"/>
    </source>
</evidence>
<accession>A0A2G4SMX2</accession>
<evidence type="ECO:0000256" key="11">
    <source>
        <dbReference type="ARBA" id="ARBA00044903"/>
    </source>
</evidence>
<evidence type="ECO:0000313" key="21">
    <source>
        <dbReference type="EMBL" id="PHZ10137.1"/>
    </source>
</evidence>
<feature type="transmembrane region" description="Helical" evidence="19">
    <location>
        <begin position="41"/>
        <end position="60"/>
    </location>
</feature>
<feature type="transmembrane region" description="Helical" evidence="19">
    <location>
        <begin position="296"/>
        <end position="314"/>
    </location>
</feature>
<feature type="transmembrane region" description="Helical" evidence="19">
    <location>
        <begin position="135"/>
        <end position="155"/>
    </location>
</feature>
<feature type="transmembrane region" description="Helical" evidence="19">
    <location>
        <begin position="203"/>
        <end position="225"/>
    </location>
</feature>
<comment type="catalytic activity">
    <reaction evidence="3">
        <text>L-histidyl-glycine(out) = L-histidyl-glycine(in)</text>
        <dbReference type="Rhea" id="RHEA:79395"/>
        <dbReference type="ChEBI" id="CHEBI:229957"/>
    </reaction>
</comment>
<evidence type="ECO:0000256" key="10">
    <source>
        <dbReference type="ARBA" id="ARBA00044900"/>
    </source>
</evidence>
<gene>
    <name evidence="21" type="ORF">RHIMIDRAFT_229488</name>
</gene>
<comment type="catalytic activity">
    <reaction evidence="13">
        <text>L-alanyl-L-lysine(out) = L-alanyl-L-lysine(in)</text>
        <dbReference type="Rhea" id="RHEA:79415"/>
        <dbReference type="ChEBI" id="CHEBI:192470"/>
    </reaction>
</comment>
<feature type="transmembrane region" description="Helical" evidence="19">
    <location>
        <begin position="390"/>
        <end position="412"/>
    </location>
</feature>
<protein>
    <recommendedName>
        <fullName evidence="15">Lysosomal dipeptide transporter MFSD1</fullName>
    </recommendedName>
    <alternativeName>
        <fullName evidence="16">Major facilitator superfamily domain-containing protein 1</fullName>
    </alternativeName>
</protein>
<evidence type="ECO:0000256" key="1">
    <source>
        <dbReference type="ARBA" id="ARBA00004141"/>
    </source>
</evidence>
<comment type="catalytic activity">
    <reaction evidence="7">
        <text>L-alpha-aminoacyl-L-lysine(out) = L-alpha-aminoacyl-L-lysine(in)</text>
        <dbReference type="Rhea" id="RHEA:79383"/>
        <dbReference type="ChEBI" id="CHEBI:229966"/>
    </reaction>
</comment>
<feature type="transmembrane region" description="Helical" evidence="19">
    <location>
        <begin position="525"/>
        <end position="545"/>
    </location>
</feature>
<dbReference type="AlphaFoldDB" id="A0A2G4SMX2"/>
<dbReference type="GeneID" id="35438631"/>
<evidence type="ECO:0000256" key="19">
    <source>
        <dbReference type="SAM" id="Phobius"/>
    </source>
</evidence>
<dbReference type="Gene3D" id="1.20.1250.20">
    <property type="entry name" value="MFS general substrate transporter like domains"/>
    <property type="match status" value="2"/>
</dbReference>
<feature type="domain" description="Major facilitator superfamily (MFS) profile" evidence="20">
    <location>
        <begin position="45"/>
        <end position="477"/>
    </location>
</feature>
<dbReference type="InterPro" id="IPR011701">
    <property type="entry name" value="MFS"/>
</dbReference>
<evidence type="ECO:0000256" key="5">
    <source>
        <dbReference type="ARBA" id="ARBA00044884"/>
    </source>
</evidence>
<comment type="subcellular location">
    <subcellularLocation>
        <location evidence="1">Membrane</location>
        <topology evidence="1">Multi-pass membrane protein</topology>
    </subcellularLocation>
</comment>
<evidence type="ECO:0000256" key="6">
    <source>
        <dbReference type="ARBA" id="ARBA00044891"/>
    </source>
</evidence>
<evidence type="ECO:0000256" key="9">
    <source>
        <dbReference type="ARBA" id="ARBA00044899"/>
    </source>
</evidence>
<dbReference type="InterPro" id="IPR020846">
    <property type="entry name" value="MFS_dom"/>
</dbReference>
<keyword evidence="19" id="KW-0472">Membrane</keyword>
<organism evidence="21 22">
    <name type="scientific">Rhizopus microsporus ATCC 52813</name>
    <dbReference type="NCBI Taxonomy" id="1340429"/>
    <lineage>
        <taxon>Eukaryota</taxon>
        <taxon>Fungi</taxon>
        <taxon>Fungi incertae sedis</taxon>
        <taxon>Mucoromycota</taxon>
        <taxon>Mucoromycotina</taxon>
        <taxon>Mucoromycetes</taxon>
        <taxon>Mucorales</taxon>
        <taxon>Mucorineae</taxon>
        <taxon>Rhizopodaceae</taxon>
        <taxon>Rhizopus</taxon>
    </lineage>
</organism>
<feature type="transmembrane region" description="Helical" evidence="19">
    <location>
        <begin position="362"/>
        <end position="384"/>
    </location>
</feature>
<dbReference type="InterPro" id="IPR052187">
    <property type="entry name" value="MFSD1"/>
</dbReference>
<evidence type="ECO:0000256" key="17">
    <source>
        <dbReference type="ARBA" id="ARBA00045709"/>
    </source>
</evidence>
<feature type="transmembrane region" description="Helical" evidence="19">
    <location>
        <begin position="334"/>
        <end position="355"/>
    </location>
</feature>
<evidence type="ECO:0000256" key="14">
    <source>
        <dbReference type="ARBA" id="ARBA00044924"/>
    </source>
</evidence>
<comment type="catalytic activity">
    <reaction evidence="10">
        <text>L-lysyl-L-lysine(out) = L-lysyl-L-lysine(in)</text>
        <dbReference type="Rhea" id="RHEA:79403"/>
        <dbReference type="ChEBI" id="CHEBI:229956"/>
    </reaction>
</comment>
<evidence type="ECO:0000256" key="3">
    <source>
        <dbReference type="ARBA" id="ARBA00044878"/>
    </source>
</evidence>
<feature type="transmembrane region" description="Helical" evidence="19">
    <location>
        <begin position="451"/>
        <end position="474"/>
    </location>
</feature>
<feature type="transmembrane region" description="Helical" evidence="19">
    <location>
        <begin position="109"/>
        <end position="128"/>
    </location>
</feature>
<feature type="transmembrane region" description="Helical" evidence="19">
    <location>
        <begin position="81"/>
        <end position="103"/>
    </location>
</feature>
<evidence type="ECO:0000256" key="13">
    <source>
        <dbReference type="ARBA" id="ARBA00044919"/>
    </source>
</evidence>
<comment type="catalytic activity">
    <reaction evidence="6">
        <text>L-lysyl-L-alpha-amino acid(out) = L-lysyl-L-alpha-amino acid(in)</text>
        <dbReference type="Rhea" id="RHEA:79387"/>
        <dbReference type="ChEBI" id="CHEBI:229965"/>
    </reaction>
</comment>
<reference evidence="21 22" key="1">
    <citation type="journal article" date="2016" name="Proc. Natl. Acad. Sci. U.S.A.">
        <title>Lipid metabolic changes in an early divergent fungus govern the establishment of a mutualistic symbiosis with endobacteria.</title>
        <authorList>
            <person name="Lastovetsky O.A."/>
            <person name="Gaspar M.L."/>
            <person name="Mondo S.J."/>
            <person name="LaButti K.M."/>
            <person name="Sandor L."/>
            <person name="Grigoriev I.V."/>
            <person name="Henry S.A."/>
            <person name="Pawlowska T.E."/>
        </authorList>
    </citation>
    <scope>NUCLEOTIDE SEQUENCE [LARGE SCALE GENOMIC DNA]</scope>
    <source>
        <strain evidence="21 22">ATCC 52813</strain>
    </source>
</reference>
<dbReference type="SUPFAM" id="SSF103473">
    <property type="entry name" value="MFS general substrate transporter"/>
    <property type="match status" value="1"/>
</dbReference>
<dbReference type="PROSITE" id="PS50850">
    <property type="entry name" value="MFS"/>
    <property type="match status" value="1"/>
</dbReference>
<comment type="catalytic activity">
    <reaction evidence="4">
        <text>L-alpha-aminoacyl-L-arginine(out) = L-alpha-aminoacyl-L-arginine(in)</text>
        <dbReference type="Rhea" id="RHEA:79367"/>
        <dbReference type="ChEBI" id="CHEBI:229968"/>
    </reaction>
</comment>
<dbReference type="GO" id="GO:0016020">
    <property type="term" value="C:membrane"/>
    <property type="evidence" value="ECO:0007669"/>
    <property type="project" value="UniProtKB-SubCell"/>
</dbReference>
<dbReference type="Pfam" id="PF07690">
    <property type="entry name" value="MFS_1"/>
    <property type="match status" value="1"/>
</dbReference>
<comment type="catalytic activity">
    <reaction evidence="9">
        <text>L-arginyl-L-alpha-amino acid(out) = L-arginyl-L-alpha-amino acid(in)</text>
        <dbReference type="Rhea" id="RHEA:79371"/>
        <dbReference type="ChEBI" id="CHEBI:84315"/>
    </reaction>
</comment>
<evidence type="ECO:0000256" key="18">
    <source>
        <dbReference type="ARBA" id="ARBA00046376"/>
    </source>
</evidence>
<name>A0A2G4SMX2_RHIZD</name>
<evidence type="ECO:0000256" key="15">
    <source>
        <dbReference type="ARBA" id="ARBA00044985"/>
    </source>
</evidence>
<dbReference type="STRING" id="1340429.A0A2G4SMX2"/>
<comment type="catalytic activity">
    <reaction evidence="8">
        <text>L-aspartyl-L-lysine(out) = L-aspartyl-L-lysine(in)</text>
        <dbReference type="Rhea" id="RHEA:79411"/>
        <dbReference type="ChEBI" id="CHEBI:229953"/>
    </reaction>
</comment>
<keyword evidence="19" id="KW-0812">Transmembrane</keyword>
<comment type="catalytic activity">
    <reaction evidence="2">
        <text>L-lysyl-L-alanine(out) = L-lysyl-L-alanine(in)</text>
        <dbReference type="Rhea" id="RHEA:79399"/>
        <dbReference type="ChEBI" id="CHEBI:229954"/>
    </reaction>
</comment>
<evidence type="ECO:0000313" key="22">
    <source>
        <dbReference type="Proteomes" id="UP000242254"/>
    </source>
</evidence>
<evidence type="ECO:0000256" key="16">
    <source>
        <dbReference type="ARBA" id="ARBA00045018"/>
    </source>
</evidence>
<dbReference type="InterPro" id="IPR036259">
    <property type="entry name" value="MFS_trans_sf"/>
</dbReference>
<evidence type="ECO:0000256" key="8">
    <source>
        <dbReference type="ARBA" id="ARBA00044898"/>
    </source>
</evidence>
<comment type="subunit">
    <text evidence="18">Homodimer. Interacts with lysosomal protein GLMP (via lumenal domain); the interaction starts while both proteins are still in the endoplasmic reticulum and is required for stabilization of MFSD1 in lysosomes but has no direct effect on its targeting to lysosomes or transporter activity.</text>
</comment>
<evidence type="ECO:0000256" key="12">
    <source>
        <dbReference type="ARBA" id="ARBA00044912"/>
    </source>
</evidence>
<sequence>MNTTEKQETNSEKVAIESIDNEKQKQTYGGDTALANAPWKFKIIALVTALLFPLGSHFSASALSAMKRSIVKELAISNTKYGVISASVSIINTIFPIAGGIFIDMFGSVWGTLAINCMIILGSLLTALAAKYKSYALMVVARVVFGIGSGLIVTMQESLLSKWFRTKHLSIAIGLQLSISRLSTFLGTLVANPVASATGDWVWAFWLSFILCGFSIIMNLIYALVVRHLRGQVTLTKEELLAGYKASASQVVPISRVVDIELGETKETKSPSGTETESDADLKTFKWRSIFKFPTIFWHIILIEFIYAAVWSSFQTISTDLVIMHFGSDKVLAGYKASASQVVPIVATPILGFIMDYYGCRVLILLLSAVFLILSSGLLGWSYVDATVGMVFYSISLAFGPIAMITSIGMVLPSEYIGTGLGIYKSANNVGTSILDVVVGVVQDKTANQSYVNVMLVFIILAAIGFVLIIALWANQFKFYGNLLEVRRTIRTMRMQEINDKELEYTSKGMDPYTDTPTRWTSYPIVGSFVAALLVAWVLFFVYSIHESSA</sequence>
<dbReference type="PANTHER" id="PTHR23512:SF12">
    <property type="entry name" value="TRANSPORTER, PUTATIVE (AFU_ORTHOLOGUE AFUA_4G00260)-RELATED"/>
    <property type="match status" value="1"/>
</dbReference>